<sequence>MLSEQGLQEESSLYDPAYEDEDVMKYLMNVRNEAKLISSNRNNKITESNINDNSNDNISLNYFREFEDIMNYTISKQLLDIRNSNNYLQWKYNTIKQFESIKSYIQELYTINSQDDIIDEEEWRSIYNQNKKSKLSLGKWNSHNWCNLLEIILQDIENIDHFIVNWNILSWIFTCLAAIHEVDSYHSQVTFNMQKIKRYLESITYILSVDEILAVEAILIIIKNFYNQR</sequence>
<proteinExistence type="predicted"/>
<dbReference type="AlphaFoldDB" id="A0A1J4MUV3"/>
<accession>A0A1J4MUV3</accession>
<dbReference type="GeneID" id="92366595"/>
<evidence type="ECO:0000313" key="2">
    <source>
        <dbReference type="Proteomes" id="UP000186804"/>
    </source>
</evidence>
<dbReference type="Pfam" id="PF04938">
    <property type="entry name" value="SIP1"/>
    <property type="match status" value="1"/>
</dbReference>
<dbReference type="Proteomes" id="UP000186804">
    <property type="component" value="Unassembled WGS sequence"/>
</dbReference>
<dbReference type="OrthoDB" id="341518at2759"/>
<reference evidence="1 2" key="1">
    <citation type="submission" date="2016-10" db="EMBL/GenBank/DDBJ databases">
        <title>Reductive evolution of mitochondrial metabolism and differential evolution of invasion-related proteins in Cryptosporidium.</title>
        <authorList>
            <person name="Liu S."/>
            <person name="Roellig D.M."/>
            <person name="Guo Y."/>
            <person name="Li N."/>
            <person name="Frace M.A."/>
            <person name="Tang K."/>
            <person name="Zhang L."/>
            <person name="Feng Y."/>
            <person name="Xiao L."/>
        </authorList>
    </citation>
    <scope>NUCLEOTIDE SEQUENCE [LARGE SCALE GENOMIC DNA]</scope>
    <source>
        <strain evidence="1">30847</strain>
    </source>
</reference>
<gene>
    <name evidence="1" type="ORF">cand_024110</name>
</gene>
<evidence type="ECO:0008006" key="3">
    <source>
        <dbReference type="Google" id="ProtNLM"/>
    </source>
</evidence>
<dbReference type="VEuPathDB" id="CryptoDB:cand_024110"/>
<protein>
    <recommendedName>
        <fullName evidence="3">Gem-associated protein 2</fullName>
    </recommendedName>
</protein>
<dbReference type="RefSeq" id="XP_067068682.1">
    <property type="nucleotide sequence ID" value="XM_067212641.1"/>
</dbReference>
<dbReference type="GO" id="GO:0000387">
    <property type="term" value="P:spliceosomal snRNP assembly"/>
    <property type="evidence" value="ECO:0007669"/>
    <property type="project" value="InterPro"/>
</dbReference>
<organism evidence="1 2">
    <name type="scientific">Cryptosporidium andersoni</name>
    <dbReference type="NCBI Taxonomy" id="117008"/>
    <lineage>
        <taxon>Eukaryota</taxon>
        <taxon>Sar</taxon>
        <taxon>Alveolata</taxon>
        <taxon>Apicomplexa</taxon>
        <taxon>Conoidasida</taxon>
        <taxon>Coccidia</taxon>
        <taxon>Eucoccidiorida</taxon>
        <taxon>Eimeriorina</taxon>
        <taxon>Cryptosporidiidae</taxon>
        <taxon>Cryptosporidium</taxon>
    </lineage>
</organism>
<dbReference type="EMBL" id="LRBS01000049">
    <property type="protein sequence ID" value="OII76836.1"/>
    <property type="molecule type" value="Genomic_DNA"/>
</dbReference>
<dbReference type="InterPro" id="IPR035426">
    <property type="entry name" value="Gemin2/Brr1"/>
</dbReference>
<keyword evidence="2" id="KW-1185">Reference proteome</keyword>
<comment type="caution">
    <text evidence="1">The sequence shown here is derived from an EMBL/GenBank/DDBJ whole genome shotgun (WGS) entry which is preliminary data.</text>
</comment>
<dbReference type="Gene3D" id="1.20.58.1070">
    <property type="match status" value="1"/>
</dbReference>
<evidence type="ECO:0000313" key="1">
    <source>
        <dbReference type="EMBL" id="OII76836.1"/>
    </source>
</evidence>
<name>A0A1J4MUV3_9CRYT</name>